<dbReference type="PANTHER" id="PTHR24033:SF151">
    <property type="entry name" value="NOTCH 2"/>
    <property type="match status" value="1"/>
</dbReference>
<dbReference type="InterPro" id="IPR051830">
    <property type="entry name" value="NOTCH_homolog"/>
</dbReference>
<comment type="caution">
    <text evidence="6">The sequence shown here is derived from an EMBL/GenBank/DDBJ whole genome shotgun (WGS) entry which is preliminary data.</text>
</comment>
<dbReference type="InterPro" id="IPR001258">
    <property type="entry name" value="NHL_repeat"/>
</dbReference>
<dbReference type="Proteomes" id="UP001431209">
    <property type="component" value="Unassembled WGS sequence"/>
</dbReference>
<evidence type="ECO:0000256" key="3">
    <source>
        <dbReference type="PROSITE-ProRule" id="PRU00076"/>
    </source>
</evidence>
<dbReference type="CDD" id="cd00054">
    <property type="entry name" value="EGF_CA"/>
    <property type="match status" value="1"/>
</dbReference>
<accession>A0AAW2ZGH9</accession>
<feature type="domain" description="EGF-like" evidence="5">
    <location>
        <begin position="815"/>
        <end position="854"/>
    </location>
</feature>
<dbReference type="Gene3D" id="2.120.10.30">
    <property type="entry name" value="TolB, C-terminal domain"/>
    <property type="match status" value="2"/>
</dbReference>
<feature type="transmembrane region" description="Helical" evidence="4">
    <location>
        <begin position="1003"/>
        <end position="1027"/>
    </location>
</feature>
<evidence type="ECO:0000259" key="5">
    <source>
        <dbReference type="PROSITE" id="PS50026"/>
    </source>
</evidence>
<keyword evidence="4" id="KW-0472">Membrane</keyword>
<dbReference type="InterPro" id="IPR000742">
    <property type="entry name" value="EGF"/>
</dbReference>
<evidence type="ECO:0000313" key="7">
    <source>
        <dbReference type="Proteomes" id="UP001431209"/>
    </source>
</evidence>
<feature type="domain" description="EGF-like" evidence="5">
    <location>
        <begin position="705"/>
        <end position="737"/>
    </location>
</feature>
<feature type="non-terminal residue" evidence="6">
    <location>
        <position position="1096"/>
    </location>
</feature>
<keyword evidence="2 3" id="KW-1015">Disulfide bond</keyword>
<feature type="transmembrane region" description="Helical" evidence="4">
    <location>
        <begin position="1039"/>
        <end position="1055"/>
    </location>
</feature>
<dbReference type="PROSITE" id="PS50026">
    <property type="entry name" value="EGF_3"/>
    <property type="match status" value="3"/>
</dbReference>
<dbReference type="Pfam" id="PF07974">
    <property type="entry name" value="EGF_2"/>
    <property type="match status" value="2"/>
</dbReference>
<keyword evidence="1" id="KW-0677">Repeat</keyword>
<keyword evidence="7" id="KW-1185">Reference proteome</keyword>
<dbReference type="Pfam" id="PF01436">
    <property type="entry name" value="NHL"/>
    <property type="match status" value="1"/>
</dbReference>
<organism evidence="6 7">
    <name type="scientific">Acrasis kona</name>
    <dbReference type="NCBI Taxonomy" id="1008807"/>
    <lineage>
        <taxon>Eukaryota</taxon>
        <taxon>Discoba</taxon>
        <taxon>Heterolobosea</taxon>
        <taxon>Tetramitia</taxon>
        <taxon>Eutetramitia</taxon>
        <taxon>Acrasidae</taxon>
        <taxon>Acrasis</taxon>
    </lineage>
</organism>
<dbReference type="EMBL" id="JAOPGA020001448">
    <property type="protein sequence ID" value="KAL0488540.1"/>
    <property type="molecule type" value="Genomic_DNA"/>
</dbReference>
<dbReference type="AlphaFoldDB" id="A0AAW2ZGH9"/>
<protein>
    <submittedName>
        <fullName evidence="6">Tenascin-X</fullName>
    </submittedName>
</protein>
<feature type="domain" description="EGF-like" evidence="5">
    <location>
        <begin position="659"/>
        <end position="698"/>
    </location>
</feature>
<feature type="transmembrane region" description="Helical" evidence="4">
    <location>
        <begin position="885"/>
        <end position="913"/>
    </location>
</feature>
<evidence type="ECO:0000313" key="6">
    <source>
        <dbReference type="EMBL" id="KAL0488540.1"/>
    </source>
</evidence>
<feature type="disulfide bond" evidence="3">
    <location>
        <begin position="727"/>
        <end position="736"/>
    </location>
</feature>
<evidence type="ECO:0000256" key="1">
    <source>
        <dbReference type="ARBA" id="ARBA00022737"/>
    </source>
</evidence>
<evidence type="ECO:0000256" key="2">
    <source>
        <dbReference type="ARBA" id="ARBA00023157"/>
    </source>
</evidence>
<name>A0AAW2ZGH9_9EUKA</name>
<proteinExistence type="predicted"/>
<dbReference type="PANTHER" id="PTHR24033">
    <property type="entry name" value="EGF-LIKE DOMAIN-CONTAINING PROTEIN"/>
    <property type="match status" value="1"/>
</dbReference>
<sequence>MKGDDWLSYTSPFITTDSVSSSSAQFAYPLTIPITAQKTLTFNPDLLYGSETGRFDCAFAVIGDPKLGSCNCRPGYSGLRCQEFTCFGRSRHSNVCNNGSCVGPDTCACNFNYSGVNCTTYSPYNTCIVRIAGNTTYGYSGDGGNALNALLKEIRYTAYDKLNNKLYISSFQHTIRVIDLYTGIISLVAGTGVVGFSGDGGPAVNAQFNLIHGLSIDTSRQLLYVSDCYNHRIRMIKLSNNIVTTIIGTGAMTSTGDGISTRSFNALSSATITTPTQTAFDQNRNQLYISESLGIIRLVDFNTGEISTIAGRSGSGDSGDGGLALNAKFNYIQSLELDSINRMLYLTDVNSNRIRVINLNTGIVHSFCGTGVVGSPGNLGTGNLCINANLNMPFQISIDSARRIAFINDVGNYIVRMVDLSSGVTTVLAGNGTSGVSGDGGSSYASLTSAQAGSVDSANEPFGISHGGVTIFIVMIPIGFLGNICQVNSNATTVYYQITDETVEPNQNYGYGAGSEFYLKESIVITQLGIYSPCFSFDLDNYVTLWNGSTIITQVLFNPANRGIRLRSTRNYFQNLTKPITLYAGNKYIVQAIISEECESGFTLYNQIPVVNTGPFRDEVQVLGNSYVSTTRYASGSTRTSGVFDFMSNSFTGGTFAFTALTCFGIKYNNSLVCSGNGTCVDVDKCSCRAGYYGQRCEAYNCYGNMYNSTSACSGNGTCADVDKCVCKQGFYGQRCEAYNCYGTMYNYTYACSANGLCTNVDTCVCKNGYYGQKCDVYNCFGTIYNSTNVCSTNGTCRSPDTCDCRFRYYGQQCDAFDCYGRIYNSSNVCSGNGTCNSPDNCICKSGYYGLQCDVYNCFGTIFNSSKDQINVIVTTGSMVNSVKLIIVLAVYITQQLYAVGMEHVLILISVFVNKDFMDKDVKHIAVMVAYLTVLLYVVEMEHVLMSIIVPVDQDFMDKDVKLTIVTEVCIILHLRAVGMEHVLMLISVYVNKDFMDKDVKLIIVTAVYITQQLYAVGMEHVLMLISVFVNKDFMDKDVKLITAMAMHIILPLYVEMEHVSMSINAHAMLDFMDECARHTTVIVSYIILQLHVAVK</sequence>
<dbReference type="PROSITE" id="PS01186">
    <property type="entry name" value="EGF_2"/>
    <property type="match status" value="3"/>
</dbReference>
<reference evidence="6 7" key="1">
    <citation type="submission" date="2024-03" db="EMBL/GenBank/DDBJ databases">
        <title>The Acrasis kona genome and developmental transcriptomes reveal deep origins of eukaryotic multicellular pathways.</title>
        <authorList>
            <person name="Sheikh S."/>
            <person name="Fu C.-J."/>
            <person name="Brown M.W."/>
            <person name="Baldauf S.L."/>
        </authorList>
    </citation>
    <scope>NUCLEOTIDE SEQUENCE [LARGE SCALE GENOMIC DNA]</scope>
    <source>
        <strain evidence="6 7">ATCC MYA-3509</strain>
    </source>
</reference>
<dbReference type="InterPro" id="IPR011042">
    <property type="entry name" value="6-blade_b-propeller_TolB-like"/>
</dbReference>
<dbReference type="SUPFAM" id="SSF63825">
    <property type="entry name" value="YWTD domain"/>
    <property type="match status" value="1"/>
</dbReference>
<keyword evidence="4" id="KW-0812">Transmembrane</keyword>
<feature type="transmembrane region" description="Helical" evidence="4">
    <location>
        <begin position="925"/>
        <end position="951"/>
    </location>
</feature>
<keyword evidence="4" id="KW-1133">Transmembrane helix</keyword>
<dbReference type="Gene3D" id="2.10.25.10">
    <property type="entry name" value="Laminin"/>
    <property type="match status" value="5"/>
</dbReference>
<feature type="disulfide bond" evidence="3">
    <location>
        <begin position="844"/>
        <end position="853"/>
    </location>
</feature>
<gene>
    <name evidence="6" type="ORF">AKO1_015769</name>
</gene>
<feature type="disulfide bond" evidence="3">
    <location>
        <begin position="688"/>
        <end position="697"/>
    </location>
</feature>
<keyword evidence="3" id="KW-0245">EGF-like domain</keyword>
<dbReference type="PROSITE" id="PS00022">
    <property type="entry name" value="EGF_1"/>
    <property type="match status" value="3"/>
</dbReference>
<evidence type="ECO:0000256" key="4">
    <source>
        <dbReference type="SAM" id="Phobius"/>
    </source>
</evidence>
<feature type="transmembrane region" description="Helical" evidence="4">
    <location>
        <begin position="971"/>
        <end position="991"/>
    </location>
</feature>
<dbReference type="InterPro" id="IPR013111">
    <property type="entry name" value="EGF_extracell"/>
</dbReference>
<dbReference type="SMART" id="SM00181">
    <property type="entry name" value="EGF"/>
    <property type="match status" value="7"/>
</dbReference>
<comment type="caution">
    <text evidence="3">Lacks conserved residue(s) required for the propagation of feature annotation.</text>
</comment>